<dbReference type="SUPFAM" id="SSF52058">
    <property type="entry name" value="L domain-like"/>
    <property type="match status" value="1"/>
</dbReference>
<gene>
    <name evidence="3" type="ORF">ALC62_14820</name>
</gene>
<dbReference type="PANTHER" id="PTHR48051:SF1">
    <property type="entry name" value="RAS SUPPRESSOR PROTEIN 1"/>
    <property type="match status" value="1"/>
</dbReference>
<proteinExistence type="predicted"/>
<dbReference type="PANTHER" id="PTHR48051">
    <property type="match status" value="1"/>
</dbReference>
<evidence type="ECO:0000256" key="2">
    <source>
        <dbReference type="ARBA" id="ARBA00022737"/>
    </source>
</evidence>
<evidence type="ECO:0000256" key="1">
    <source>
        <dbReference type="ARBA" id="ARBA00022614"/>
    </source>
</evidence>
<protein>
    <submittedName>
        <fullName evidence="3">Leucine-rich repeat-containing protein 40</fullName>
    </submittedName>
</protein>
<reference evidence="3 4" key="1">
    <citation type="submission" date="2016-03" db="EMBL/GenBank/DDBJ databases">
        <title>Cyphomyrmex costatus WGS genome.</title>
        <authorList>
            <person name="Nygaard S."/>
            <person name="Hu H."/>
            <person name="Boomsma J."/>
            <person name="Zhang G."/>
        </authorList>
    </citation>
    <scope>NUCLEOTIDE SEQUENCE [LARGE SCALE GENOMIC DNA]</scope>
    <source>
        <strain evidence="3">MS0001</strain>
        <tissue evidence="3">Whole body</tissue>
    </source>
</reference>
<keyword evidence="1" id="KW-0433">Leucine-rich repeat</keyword>
<dbReference type="GO" id="GO:0005737">
    <property type="term" value="C:cytoplasm"/>
    <property type="evidence" value="ECO:0007669"/>
    <property type="project" value="TreeGrafter"/>
</dbReference>
<keyword evidence="4" id="KW-1185">Reference proteome</keyword>
<evidence type="ECO:0000313" key="4">
    <source>
        <dbReference type="Proteomes" id="UP000078542"/>
    </source>
</evidence>
<accession>A0A151I894</accession>
<dbReference type="InterPro" id="IPR050216">
    <property type="entry name" value="LRR_domain-containing"/>
</dbReference>
<dbReference type="STRING" id="456900.A0A151I894"/>
<organism evidence="3 4">
    <name type="scientific">Cyphomyrmex costatus</name>
    <dbReference type="NCBI Taxonomy" id="456900"/>
    <lineage>
        <taxon>Eukaryota</taxon>
        <taxon>Metazoa</taxon>
        <taxon>Ecdysozoa</taxon>
        <taxon>Arthropoda</taxon>
        <taxon>Hexapoda</taxon>
        <taxon>Insecta</taxon>
        <taxon>Pterygota</taxon>
        <taxon>Neoptera</taxon>
        <taxon>Endopterygota</taxon>
        <taxon>Hymenoptera</taxon>
        <taxon>Apocrita</taxon>
        <taxon>Aculeata</taxon>
        <taxon>Formicoidea</taxon>
        <taxon>Formicidae</taxon>
        <taxon>Myrmicinae</taxon>
        <taxon>Cyphomyrmex</taxon>
    </lineage>
</organism>
<evidence type="ECO:0000313" key="3">
    <source>
        <dbReference type="EMBL" id="KYM94562.1"/>
    </source>
</evidence>
<sequence>MEDKGTSKTKYLNFNLLYVIRPITGYLNTHNPLSENFKNITPWLNLTFVIVPGNKITIVPSAFGKLRLECLNLSQNSLGKPNLSKWPWMEQSTIRNTLLFLDLSSNFLTRLPLNIGRLNNLKGIFISSNLLKELPQSIRNMHTLKYLYLRDNKFFYMPGIITLLDKLEVLSIAQNPLQIHTWKNKYKVLSLVELSANVTLQHRLVASNQLLIYK</sequence>
<dbReference type="InterPro" id="IPR032675">
    <property type="entry name" value="LRR_dom_sf"/>
</dbReference>
<name>A0A151I894_9HYME</name>
<dbReference type="Gene3D" id="3.80.10.10">
    <property type="entry name" value="Ribonuclease Inhibitor"/>
    <property type="match status" value="1"/>
</dbReference>
<dbReference type="Proteomes" id="UP000078542">
    <property type="component" value="Unassembled WGS sequence"/>
</dbReference>
<dbReference type="AlphaFoldDB" id="A0A151I894"/>
<keyword evidence="2" id="KW-0677">Repeat</keyword>
<dbReference type="EMBL" id="KQ978377">
    <property type="protein sequence ID" value="KYM94562.1"/>
    <property type="molecule type" value="Genomic_DNA"/>
</dbReference>